<feature type="signal peptide" evidence="2">
    <location>
        <begin position="1"/>
        <end position="31"/>
    </location>
</feature>
<evidence type="ECO:0000256" key="2">
    <source>
        <dbReference type="SAM" id="SignalP"/>
    </source>
</evidence>
<evidence type="ECO:0008006" key="5">
    <source>
        <dbReference type="Google" id="ProtNLM"/>
    </source>
</evidence>
<sequence>MGRRRAVAPAVLATVLALGLAACGQSSPVGGALPSPSLSAAPSEEPTEASPSSSTAAPVDELAKGSVRHTVRSGGLTLVIDYSTPPPPRWASDSGTPLQVSVQVSKDRSAKQKIYLTRASVRSVIDDGNTFLPGPDPIVDTTNINPGYLVSQSYAYIQVFSIPAVDRGAQTLRVDLKVELVAQVNGKAKDYVKQSVTDSVRSVVTG</sequence>
<dbReference type="EMBL" id="FOFA01000002">
    <property type="protein sequence ID" value="SEQ13054.1"/>
    <property type="molecule type" value="Genomic_DNA"/>
</dbReference>
<evidence type="ECO:0000313" key="3">
    <source>
        <dbReference type="EMBL" id="SEQ13054.1"/>
    </source>
</evidence>
<evidence type="ECO:0000256" key="1">
    <source>
        <dbReference type="SAM" id="MobiDB-lite"/>
    </source>
</evidence>
<keyword evidence="4" id="KW-1185">Reference proteome</keyword>
<dbReference type="PROSITE" id="PS51257">
    <property type="entry name" value="PROKAR_LIPOPROTEIN"/>
    <property type="match status" value="1"/>
</dbReference>
<dbReference type="OrthoDB" id="5005342at2"/>
<keyword evidence="2" id="KW-0732">Signal</keyword>
<feature type="region of interest" description="Disordered" evidence="1">
    <location>
        <begin position="31"/>
        <end position="63"/>
    </location>
</feature>
<feature type="chain" id="PRO_5011623097" description="Lipoprotein LpqN" evidence="2">
    <location>
        <begin position="32"/>
        <end position="206"/>
    </location>
</feature>
<dbReference type="RefSeq" id="WP_091178388.1">
    <property type="nucleotide sequence ID" value="NZ_FOFA01000002.1"/>
</dbReference>
<dbReference type="AlphaFoldDB" id="A0A1H9DHW4"/>
<reference evidence="4" key="1">
    <citation type="submission" date="2016-10" db="EMBL/GenBank/DDBJ databases">
        <authorList>
            <person name="Varghese N."/>
            <person name="Submissions S."/>
        </authorList>
    </citation>
    <scope>NUCLEOTIDE SEQUENCE [LARGE SCALE GENOMIC DNA]</scope>
    <source>
        <strain evidence="4">CGMCC 4.6856</strain>
    </source>
</reference>
<evidence type="ECO:0000313" key="4">
    <source>
        <dbReference type="Proteomes" id="UP000198504"/>
    </source>
</evidence>
<dbReference type="Proteomes" id="UP000198504">
    <property type="component" value="Unassembled WGS sequence"/>
</dbReference>
<feature type="compositionally biased region" description="Low complexity" evidence="1">
    <location>
        <begin position="32"/>
        <end position="58"/>
    </location>
</feature>
<dbReference type="STRING" id="1036181.SAMN05421756_102547"/>
<proteinExistence type="predicted"/>
<gene>
    <name evidence="3" type="ORF">SAMN05421756_102547</name>
</gene>
<protein>
    <recommendedName>
        <fullName evidence="5">Lipoprotein LpqN</fullName>
    </recommendedName>
</protein>
<accession>A0A1H9DHW4</accession>
<name>A0A1H9DHW4_9ACTN</name>
<organism evidence="3 4">
    <name type="scientific">Microlunatus flavus</name>
    <dbReference type="NCBI Taxonomy" id="1036181"/>
    <lineage>
        <taxon>Bacteria</taxon>
        <taxon>Bacillati</taxon>
        <taxon>Actinomycetota</taxon>
        <taxon>Actinomycetes</taxon>
        <taxon>Propionibacteriales</taxon>
        <taxon>Propionibacteriaceae</taxon>
        <taxon>Microlunatus</taxon>
    </lineage>
</organism>